<sequence>MALHRIAHLWKGYCLLMMHGGSCGSLLVCIDRVIAKFDISRRMGRGSDYGAAFFHQKSKSLLGVLSSAVINTKRSKPTISILKFNIDAAPFHEHNAMGWVAVVRDDSGNFIRCITGHVPYLMIPTFAKIFVVCEALSWL</sequence>
<evidence type="ECO:0000313" key="2">
    <source>
        <dbReference type="EMBL" id="MBA0832640.1"/>
    </source>
</evidence>
<keyword evidence="1" id="KW-1133">Transmembrane helix</keyword>
<feature type="transmembrane region" description="Helical" evidence="1">
    <location>
        <begin position="15"/>
        <end position="35"/>
    </location>
</feature>
<name>A0A7J9JE28_9ROSI</name>
<dbReference type="AlphaFoldDB" id="A0A7J9JE28"/>
<comment type="caution">
    <text evidence="2">The sequence shown here is derived from an EMBL/GenBank/DDBJ whole genome shotgun (WGS) entry which is preliminary data.</text>
</comment>
<keyword evidence="1" id="KW-0812">Transmembrane</keyword>
<keyword evidence="1" id="KW-0472">Membrane</keyword>
<dbReference type="EMBL" id="JABFAE010000007">
    <property type="protein sequence ID" value="MBA0832640.1"/>
    <property type="molecule type" value="Genomic_DNA"/>
</dbReference>
<organism evidence="2 3">
    <name type="scientific">Gossypium armourianum</name>
    <dbReference type="NCBI Taxonomy" id="34283"/>
    <lineage>
        <taxon>Eukaryota</taxon>
        <taxon>Viridiplantae</taxon>
        <taxon>Streptophyta</taxon>
        <taxon>Embryophyta</taxon>
        <taxon>Tracheophyta</taxon>
        <taxon>Spermatophyta</taxon>
        <taxon>Magnoliopsida</taxon>
        <taxon>eudicotyledons</taxon>
        <taxon>Gunneridae</taxon>
        <taxon>Pentapetalae</taxon>
        <taxon>rosids</taxon>
        <taxon>malvids</taxon>
        <taxon>Malvales</taxon>
        <taxon>Malvaceae</taxon>
        <taxon>Malvoideae</taxon>
        <taxon>Gossypium</taxon>
    </lineage>
</organism>
<gene>
    <name evidence="2" type="ORF">Goarm_017022</name>
</gene>
<reference evidence="2 3" key="1">
    <citation type="journal article" date="2019" name="Genome Biol. Evol.">
        <title>Insights into the evolution of the New World diploid cottons (Gossypium, subgenus Houzingenia) based on genome sequencing.</title>
        <authorList>
            <person name="Grover C.E."/>
            <person name="Arick M.A. 2nd"/>
            <person name="Thrash A."/>
            <person name="Conover J.L."/>
            <person name="Sanders W.S."/>
            <person name="Peterson D.G."/>
            <person name="Frelichowski J.E."/>
            <person name="Scheffler J.A."/>
            <person name="Scheffler B.E."/>
            <person name="Wendel J.F."/>
        </authorList>
    </citation>
    <scope>NUCLEOTIDE SEQUENCE [LARGE SCALE GENOMIC DNA]</scope>
    <source>
        <strain evidence="2">6</strain>
        <tissue evidence="2">Leaf</tissue>
    </source>
</reference>
<keyword evidence="3" id="KW-1185">Reference proteome</keyword>
<evidence type="ECO:0008006" key="4">
    <source>
        <dbReference type="Google" id="ProtNLM"/>
    </source>
</evidence>
<evidence type="ECO:0000313" key="3">
    <source>
        <dbReference type="Proteomes" id="UP000593575"/>
    </source>
</evidence>
<dbReference type="Proteomes" id="UP000593575">
    <property type="component" value="Unassembled WGS sequence"/>
</dbReference>
<evidence type="ECO:0000256" key="1">
    <source>
        <dbReference type="SAM" id="Phobius"/>
    </source>
</evidence>
<proteinExistence type="predicted"/>
<protein>
    <recommendedName>
        <fullName evidence="4">RNase H type-1 domain-containing protein</fullName>
    </recommendedName>
</protein>
<accession>A0A7J9JE28</accession>